<feature type="domain" description="Ionotropic glutamate receptor C-terminal" evidence="6">
    <location>
        <begin position="39"/>
        <end position="257"/>
    </location>
</feature>
<evidence type="ECO:0000256" key="2">
    <source>
        <dbReference type="ARBA" id="ARBA00010333"/>
    </source>
</evidence>
<evidence type="ECO:0000256" key="1">
    <source>
        <dbReference type="ARBA" id="ARBA00004196"/>
    </source>
</evidence>
<evidence type="ECO:0000313" key="7">
    <source>
        <dbReference type="EMBL" id="VXD14721.1"/>
    </source>
</evidence>
<dbReference type="PANTHER" id="PTHR35936">
    <property type="entry name" value="MEMBRANE-BOUND LYTIC MUREIN TRANSGLYCOSYLASE F"/>
    <property type="match status" value="1"/>
</dbReference>
<dbReference type="CDD" id="cd13624">
    <property type="entry name" value="PBP2_Arg_Lys_His"/>
    <property type="match status" value="1"/>
</dbReference>
<evidence type="ECO:0000259" key="5">
    <source>
        <dbReference type="SMART" id="SM00062"/>
    </source>
</evidence>
<dbReference type="Pfam" id="PF00497">
    <property type="entry name" value="SBP_bac_3"/>
    <property type="match status" value="1"/>
</dbReference>
<evidence type="ECO:0000259" key="6">
    <source>
        <dbReference type="SMART" id="SM00079"/>
    </source>
</evidence>
<dbReference type="GO" id="GO:0016020">
    <property type="term" value="C:membrane"/>
    <property type="evidence" value="ECO:0007669"/>
    <property type="project" value="InterPro"/>
</dbReference>
<keyword evidence="3" id="KW-0732">Signal</keyword>
<dbReference type="GO" id="GO:0030313">
    <property type="term" value="C:cell envelope"/>
    <property type="evidence" value="ECO:0007669"/>
    <property type="project" value="UniProtKB-SubCell"/>
</dbReference>
<dbReference type="PANTHER" id="PTHR35936:SF17">
    <property type="entry name" value="ARGININE-BINDING EXTRACELLULAR PROTEIN ARTP"/>
    <property type="match status" value="1"/>
</dbReference>
<evidence type="ECO:0000256" key="4">
    <source>
        <dbReference type="RuleBase" id="RU003744"/>
    </source>
</evidence>
<dbReference type="Proteomes" id="UP000182190">
    <property type="component" value="Unassembled WGS sequence"/>
</dbReference>
<gene>
    <name evidence="7" type="ORF">PL9631_110116</name>
</gene>
<dbReference type="EMBL" id="CZCS02000013">
    <property type="protein sequence ID" value="VXD14721.1"/>
    <property type="molecule type" value="Genomic_DNA"/>
</dbReference>
<protein>
    <submittedName>
        <fullName evidence="7">Polar amino acid ABC transporter inner membrane subunit</fullName>
    </submittedName>
</protein>
<dbReference type="SMART" id="SM00079">
    <property type="entry name" value="PBPe"/>
    <property type="match status" value="1"/>
</dbReference>
<dbReference type="Gene3D" id="3.40.190.10">
    <property type="entry name" value="Periplasmic binding protein-like II"/>
    <property type="match status" value="2"/>
</dbReference>
<dbReference type="SUPFAM" id="SSF53850">
    <property type="entry name" value="Periplasmic binding protein-like II"/>
    <property type="match status" value="1"/>
</dbReference>
<dbReference type="RefSeq" id="WP_083616231.1">
    <property type="nucleotide sequence ID" value="NZ_LR734982.1"/>
</dbReference>
<dbReference type="InterPro" id="IPR001320">
    <property type="entry name" value="Iontro_rcpt_C"/>
</dbReference>
<dbReference type="InterPro" id="IPR018313">
    <property type="entry name" value="SBP_3_CS"/>
</dbReference>
<dbReference type="SMART" id="SM00062">
    <property type="entry name" value="PBPb"/>
    <property type="match status" value="1"/>
</dbReference>
<evidence type="ECO:0000256" key="3">
    <source>
        <dbReference type="ARBA" id="ARBA00022729"/>
    </source>
</evidence>
<accession>A0A7Z9BID6</accession>
<dbReference type="InterPro" id="IPR001638">
    <property type="entry name" value="Solute-binding_3/MltF_N"/>
</dbReference>
<feature type="domain" description="Solute-binding protein family 3/N-terminal" evidence="5">
    <location>
        <begin position="39"/>
        <end position="258"/>
    </location>
</feature>
<reference evidence="7" key="1">
    <citation type="submission" date="2019-10" db="EMBL/GenBank/DDBJ databases">
        <authorList>
            <consortium name="Genoscope - CEA"/>
            <person name="William W."/>
        </authorList>
    </citation>
    <scope>NUCLEOTIDE SEQUENCE [LARGE SCALE GENOMIC DNA]</scope>
    <source>
        <strain evidence="7">BBR_PRJEB10994</strain>
    </source>
</reference>
<name>A0A7Z9BID6_9CYAN</name>
<organism evidence="7 8">
    <name type="scientific">Planktothrix paucivesiculata PCC 9631</name>
    <dbReference type="NCBI Taxonomy" id="671071"/>
    <lineage>
        <taxon>Bacteria</taxon>
        <taxon>Bacillati</taxon>
        <taxon>Cyanobacteriota</taxon>
        <taxon>Cyanophyceae</taxon>
        <taxon>Oscillatoriophycideae</taxon>
        <taxon>Oscillatoriales</taxon>
        <taxon>Microcoleaceae</taxon>
        <taxon>Planktothrix</taxon>
    </lineage>
</organism>
<comment type="subcellular location">
    <subcellularLocation>
        <location evidence="1">Cell envelope</location>
    </subcellularLocation>
</comment>
<keyword evidence="8" id="KW-1185">Reference proteome</keyword>
<dbReference type="PROSITE" id="PS01039">
    <property type="entry name" value="SBP_BACTERIAL_3"/>
    <property type="match status" value="1"/>
</dbReference>
<evidence type="ECO:0000313" key="8">
    <source>
        <dbReference type="Proteomes" id="UP000182190"/>
    </source>
</evidence>
<comment type="similarity">
    <text evidence="2 4">Belongs to the bacterial solute-binding protein 3 family.</text>
</comment>
<dbReference type="AlphaFoldDB" id="A0A7Z9BID6"/>
<comment type="caution">
    <text evidence="7">The sequence shown here is derived from an EMBL/GenBank/DDBJ whole genome shotgun (WGS) entry which is preliminary data.</text>
</comment>
<dbReference type="OrthoDB" id="457005at2"/>
<dbReference type="GO" id="GO:0015276">
    <property type="term" value="F:ligand-gated monoatomic ion channel activity"/>
    <property type="evidence" value="ECO:0007669"/>
    <property type="project" value="InterPro"/>
</dbReference>
<sequence>MINLNPAQLFRQFSLILISLGLIVACHSISTSDYRTSNILKVATEPAFPPFQFQENTGELKGFDIDLIKAIGQEAGLEIRFQILPFDQIIPAIEKQTVGAAISAMTITPERQKIISFSYPYFKTGLAIAIQKDNQEINNLESLRNKKIGVKIGTTGANEAKKVIGGKISYFNSTALALQALSKGNVDAVINDKPVILYLINSDNLTEIKVIQPLLTEEYYGIATPKKSENLVKINQALVKVIKAGVYRKIYQKWFKIEPPALPNN</sequence>
<proteinExistence type="inferred from homology"/>